<keyword evidence="2" id="KW-1185">Reference proteome</keyword>
<proteinExistence type="predicted"/>
<reference evidence="1 2" key="1">
    <citation type="submission" date="2023-03" db="EMBL/GenBank/DDBJ databases">
        <title>WGS of Gossypium arboreum.</title>
        <authorList>
            <person name="Yu D."/>
        </authorList>
    </citation>
    <scope>NUCLEOTIDE SEQUENCE [LARGE SCALE GENOMIC DNA]</scope>
    <source>
        <tissue evidence="1">Leaf</tissue>
    </source>
</reference>
<evidence type="ECO:0000313" key="2">
    <source>
        <dbReference type="Proteomes" id="UP001358586"/>
    </source>
</evidence>
<evidence type="ECO:0000313" key="1">
    <source>
        <dbReference type="EMBL" id="KAK5775592.1"/>
    </source>
</evidence>
<name>A0ABR0MQN8_GOSAR</name>
<organism evidence="1 2">
    <name type="scientific">Gossypium arboreum</name>
    <name type="common">Tree cotton</name>
    <name type="synonym">Gossypium nanking</name>
    <dbReference type="NCBI Taxonomy" id="29729"/>
    <lineage>
        <taxon>Eukaryota</taxon>
        <taxon>Viridiplantae</taxon>
        <taxon>Streptophyta</taxon>
        <taxon>Embryophyta</taxon>
        <taxon>Tracheophyta</taxon>
        <taxon>Spermatophyta</taxon>
        <taxon>Magnoliopsida</taxon>
        <taxon>eudicotyledons</taxon>
        <taxon>Gunneridae</taxon>
        <taxon>Pentapetalae</taxon>
        <taxon>rosids</taxon>
        <taxon>malvids</taxon>
        <taxon>Malvales</taxon>
        <taxon>Malvaceae</taxon>
        <taxon>Malvoideae</taxon>
        <taxon>Gossypium</taxon>
    </lineage>
</organism>
<evidence type="ECO:0008006" key="3">
    <source>
        <dbReference type="Google" id="ProtNLM"/>
    </source>
</evidence>
<dbReference type="Proteomes" id="UP001358586">
    <property type="component" value="Chromosome 12"/>
</dbReference>
<comment type="caution">
    <text evidence="1">The sequence shown here is derived from an EMBL/GenBank/DDBJ whole genome shotgun (WGS) entry which is preliminary data.</text>
</comment>
<accession>A0ABR0MQN8</accession>
<dbReference type="PANTHER" id="PTHR36617:SF16">
    <property type="entry name" value="OS04G0516500 PROTEIN"/>
    <property type="match status" value="1"/>
</dbReference>
<sequence>MQWMIEQLYGQVQIRLRWELGNDKTTLFWEDTWCGNRPLEDGFPRLYRLAKLEKGRENFWLICPNRCRIDSIKSKPDALFWRPPPHGYLKFNACGIVNEDRAGCGGVLRD</sequence>
<gene>
    <name evidence="1" type="ORF">PVK06_043498</name>
</gene>
<dbReference type="PANTHER" id="PTHR36617">
    <property type="entry name" value="PROTEIN, PUTATIVE-RELATED"/>
    <property type="match status" value="1"/>
</dbReference>
<protein>
    <recommendedName>
        <fullName evidence="3">Reverse transcriptase zinc-binding domain-containing protein</fullName>
    </recommendedName>
</protein>
<dbReference type="EMBL" id="JARKNE010000012">
    <property type="protein sequence ID" value="KAK5775592.1"/>
    <property type="molecule type" value="Genomic_DNA"/>
</dbReference>